<accession>A0A9X2U4U4</accession>
<dbReference type="InterPro" id="IPR035437">
    <property type="entry name" value="SNase_OB-fold_sf"/>
</dbReference>
<evidence type="ECO:0000256" key="1">
    <source>
        <dbReference type="SAM" id="SignalP"/>
    </source>
</evidence>
<dbReference type="RefSeq" id="WP_259084316.1">
    <property type="nucleotide sequence ID" value="NZ_JANTYZ010000027.1"/>
</dbReference>
<name>A0A9X2U4U4_9BACT</name>
<dbReference type="Proteomes" id="UP001155034">
    <property type="component" value="Unassembled WGS sequence"/>
</dbReference>
<dbReference type="Gene3D" id="2.40.50.90">
    <property type="match status" value="1"/>
</dbReference>
<keyword evidence="2" id="KW-0255">Endonuclease</keyword>
<protein>
    <submittedName>
        <fullName evidence="2">Endonuclease YncB(Thermonuclease family)</fullName>
    </submittedName>
</protein>
<dbReference type="GO" id="GO:0004519">
    <property type="term" value="F:endonuclease activity"/>
    <property type="evidence" value="ECO:0007669"/>
    <property type="project" value="UniProtKB-KW"/>
</dbReference>
<evidence type="ECO:0000313" key="2">
    <source>
        <dbReference type="EMBL" id="MCS3866946.1"/>
    </source>
</evidence>
<keyword evidence="2" id="KW-0378">Hydrolase</keyword>
<keyword evidence="1" id="KW-0732">Signal</keyword>
<feature type="signal peptide" evidence="1">
    <location>
        <begin position="1"/>
        <end position="31"/>
    </location>
</feature>
<comment type="caution">
    <text evidence="2">The sequence shown here is derived from an EMBL/GenBank/DDBJ whole genome shotgun (WGS) entry which is preliminary data.</text>
</comment>
<gene>
    <name evidence="2" type="ORF">GGP82_003529</name>
</gene>
<dbReference type="AlphaFoldDB" id="A0A9X2U4U4"/>
<evidence type="ECO:0000313" key="3">
    <source>
        <dbReference type="Proteomes" id="UP001155034"/>
    </source>
</evidence>
<sequence length="79" mass="8340">MPRFPKAAFLQTAFLAALFLVAVPTPNAAQAWQGDTPVEPGQTFTGRVVEVTDGDTFGVRRSIGGTVTIRLHGVDGEPS</sequence>
<reference evidence="2" key="1">
    <citation type="submission" date="2022-08" db="EMBL/GenBank/DDBJ databases">
        <title>Genomic Encyclopedia of Type Strains, Phase V (KMG-V): Genome sequencing to study the core and pangenomes of soil and plant-associated prokaryotes.</title>
        <authorList>
            <person name="Whitman W."/>
        </authorList>
    </citation>
    <scope>NUCLEOTIDE SEQUENCE</scope>
    <source>
        <strain evidence="2">SP2016B</strain>
    </source>
</reference>
<dbReference type="SUPFAM" id="SSF50199">
    <property type="entry name" value="Staphylococcal nuclease"/>
    <property type="match status" value="1"/>
</dbReference>
<proteinExistence type="predicted"/>
<organism evidence="2 3">
    <name type="scientific">Salinibacter ruber</name>
    <dbReference type="NCBI Taxonomy" id="146919"/>
    <lineage>
        <taxon>Bacteria</taxon>
        <taxon>Pseudomonadati</taxon>
        <taxon>Rhodothermota</taxon>
        <taxon>Rhodothermia</taxon>
        <taxon>Rhodothermales</taxon>
        <taxon>Salinibacteraceae</taxon>
        <taxon>Salinibacter</taxon>
    </lineage>
</organism>
<dbReference type="EMBL" id="JANTYZ010000027">
    <property type="protein sequence ID" value="MCS3866946.1"/>
    <property type="molecule type" value="Genomic_DNA"/>
</dbReference>
<keyword evidence="2" id="KW-0540">Nuclease</keyword>
<feature type="chain" id="PRO_5040860911" evidence="1">
    <location>
        <begin position="32"/>
        <end position="79"/>
    </location>
</feature>